<dbReference type="InterPro" id="IPR024757">
    <property type="entry name" value="FtsZ_C"/>
</dbReference>
<dbReference type="InterPro" id="IPR018316">
    <property type="entry name" value="Tubulin/FtsZ_2-layer-sand-dom"/>
</dbReference>
<dbReference type="PRINTS" id="PR00423">
    <property type="entry name" value="CELLDVISFTSZ"/>
</dbReference>
<gene>
    <name evidence="7 13" type="primary">ftsZ</name>
    <name evidence="13" type="ORF">ACFORJ_05900</name>
</gene>
<evidence type="ECO:0000313" key="14">
    <source>
        <dbReference type="Proteomes" id="UP001595751"/>
    </source>
</evidence>
<keyword evidence="4 7" id="KW-0342">GTP-binding</keyword>
<evidence type="ECO:0000256" key="3">
    <source>
        <dbReference type="ARBA" id="ARBA00022741"/>
    </source>
</evidence>
<dbReference type="EMBL" id="JBHRZN010000002">
    <property type="protein sequence ID" value="MFC3849695.1"/>
    <property type="molecule type" value="Genomic_DNA"/>
</dbReference>
<dbReference type="InterPro" id="IPR000158">
    <property type="entry name" value="Cell_div_FtsZ"/>
</dbReference>
<feature type="binding site" evidence="7">
    <location>
        <position position="140"/>
    </location>
    <ligand>
        <name>GTP</name>
        <dbReference type="ChEBI" id="CHEBI:37565"/>
    </ligand>
</feature>
<dbReference type="SMART" id="SM00864">
    <property type="entry name" value="Tubulin"/>
    <property type="match status" value="1"/>
</dbReference>
<keyword evidence="7" id="KW-0963">Cytoplasm</keyword>
<evidence type="ECO:0000256" key="6">
    <source>
        <dbReference type="ARBA" id="ARBA00023306"/>
    </source>
</evidence>
<dbReference type="SUPFAM" id="SSF52490">
    <property type="entry name" value="Tubulin nucleotide-binding domain-like"/>
    <property type="match status" value="1"/>
</dbReference>
<comment type="similarity">
    <text evidence="1 7 9">Belongs to the FtsZ family.</text>
</comment>
<sequence>MTSPNNYLAVIKVVGVGGGGVNAVNRMIEEGLKGVEFIAVNTDSQALMFTDADVKLDIGREATRGLGAGANPEVGRTSAEDHKDEIEETLKGADMVFVTAGEGGGTGTGAAPVVASIAKKAGALTVGVVTKPFSFEGKRRTKQAMEGIEQLKEACDTLIVIPNDRLLQIGEENIGMMEAFRAADEVLFNGVQGITDLITTPGMINVDFADVRSVMASAGSALMGIGSARGENRAQKAAEMAINSPLLETTMEGATGVLLSFAGGSDIGLMEVNQAASLVEEQADDDANIIFGTIIDDNLGDEVRVTVIATGFEDRARKATVTPSQPKPDAEDPSASLPGGDNLGAADRDREPVVRDEVREERRDAGFTPRTRVSGGLFTDGSRRDEDYRGEHRRGGRREERREERAPKDDGLDLPGWA</sequence>
<name>A0ABV7ZNG9_9CORY</name>
<organism evidence="13 14">
    <name type="scientific">Corynebacterium hansenii</name>
    <dbReference type="NCBI Taxonomy" id="394964"/>
    <lineage>
        <taxon>Bacteria</taxon>
        <taxon>Bacillati</taxon>
        <taxon>Actinomycetota</taxon>
        <taxon>Actinomycetes</taxon>
        <taxon>Mycobacteriales</taxon>
        <taxon>Corynebacteriaceae</taxon>
        <taxon>Corynebacterium</taxon>
    </lineage>
</organism>
<dbReference type="InterPro" id="IPR020805">
    <property type="entry name" value="Cell_div_FtsZ_CS"/>
</dbReference>
<keyword evidence="14" id="KW-1185">Reference proteome</keyword>
<evidence type="ECO:0000259" key="11">
    <source>
        <dbReference type="SMART" id="SM00864"/>
    </source>
</evidence>
<evidence type="ECO:0000256" key="2">
    <source>
        <dbReference type="ARBA" id="ARBA00022618"/>
    </source>
</evidence>
<dbReference type="GO" id="GO:0051301">
    <property type="term" value="P:cell division"/>
    <property type="evidence" value="ECO:0007669"/>
    <property type="project" value="UniProtKB-KW"/>
</dbReference>
<dbReference type="PROSITE" id="PS01134">
    <property type="entry name" value="FTSZ_1"/>
    <property type="match status" value="1"/>
</dbReference>
<evidence type="ECO:0000256" key="10">
    <source>
        <dbReference type="SAM" id="MobiDB-lite"/>
    </source>
</evidence>
<comment type="caution">
    <text evidence="13">The sequence shown here is derived from an EMBL/GenBank/DDBJ whole genome shotgun (WGS) entry which is preliminary data.</text>
</comment>
<dbReference type="InterPro" id="IPR045061">
    <property type="entry name" value="FtsZ/CetZ"/>
</dbReference>
<feature type="domain" description="Tubulin/FtsZ 2-layer sandwich" evidence="12">
    <location>
        <begin position="204"/>
        <end position="321"/>
    </location>
</feature>
<comment type="subunit">
    <text evidence="7">Homodimer. Polymerizes to form a dynamic ring structure in a strictly GTP-dependent manner. Interacts directly with several other division proteins.</text>
</comment>
<dbReference type="HAMAP" id="MF_00909">
    <property type="entry name" value="FtsZ"/>
    <property type="match status" value="1"/>
</dbReference>
<evidence type="ECO:0000256" key="5">
    <source>
        <dbReference type="ARBA" id="ARBA00023210"/>
    </source>
</evidence>
<evidence type="ECO:0000256" key="8">
    <source>
        <dbReference type="NCBIfam" id="TIGR00065"/>
    </source>
</evidence>
<feature type="binding site" evidence="7">
    <location>
        <position position="136"/>
    </location>
    <ligand>
        <name>GTP</name>
        <dbReference type="ChEBI" id="CHEBI:37565"/>
    </ligand>
</feature>
<feature type="compositionally biased region" description="Basic and acidic residues" evidence="10">
    <location>
        <begin position="346"/>
        <end position="365"/>
    </location>
</feature>
<feature type="binding site" evidence="7">
    <location>
        <begin position="18"/>
        <end position="22"/>
    </location>
    <ligand>
        <name>GTP</name>
        <dbReference type="ChEBI" id="CHEBI:37565"/>
    </ligand>
</feature>
<dbReference type="Gene3D" id="3.40.50.1440">
    <property type="entry name" value="Tubulin/FtsZ, GTPase domain"/>
    <property type="match status" value="1"/>
</dbReference>
<feature type="region of interest" description="Disordered" evidence="10">
    <location>
        <begin position="316"/>
        <end position="418"/>
    </location>
</feature>
<dbReference type="Pfam" id="PF12327">
    <property type="entry name" value="FtsZ_C"/>
    <property type="match status" value="1"/>
</dbReference>
<accession>A0ABV7ZNG9</accession>
<keyword evidence="5 7" id="KW-0717">Septation</keyword>
<dbReference type="InterPro" id="IPR008280">
    <property type="entry name" value="Tub_FtsZ_C"/>
</dbReference>
<dbReference type="Proteomes" id="UP001595751">
    <property type="component" value="Unassembled WGS sequence"/>
</dbReference>
<dbReference type="InterPro" id="IPR037103">
    <property type="entry name" value="Tubulin/FtsZ-like_C"/>
</dbReference>
<dbReference type="Gene3D" id="3.30.1330.20">
    <property type="entry name" value="Tubulin/FtsZ, C-terminal domain"/>
    <property type="match status" value="1"/>
</dbReference>
<keyword evidence="3 7" id="KW-0547">Nucleotide-binding</keyword>
<protein>
    <recommendedName>
        <fullName evidence="7 8">Cell division protein FtsZ</fullName>
    </recommendedName>
</protein>
<comment type="function">
    <text evidence="7 9">Essential cell division protein that forms a contractile ring structure (Z ring) at the future cell division site. The regulation of the ring assembly controls the timing and the location of cell division. One of the functions of the FtsZ ring is to recruit other cell division proteins to the septum to produce a new cell wall between the dividing cells. Binds GTP and shows GTPase activity.</text>
</comment>
<evidence type="ECO:0000256" key="1">
    <source>
        <dbReference type="ARBA" id="ARBA00009690"/>
    </source>
</evidence>
<keyword evidence="6 7" id="KW-0131">Cell cycle</keyword>
<feature type="binding site" evidence="7">
    <location>
        <begin position="105"/>
        <end position="107"/>
    </location>
    <ligand>
        <name>GTP</name>
        <dbReference type="ChEBI" id="CHEBI:37565"/>
    </ligand>
</feature>
<proteinExistence type="inferred from homology"/>
<keyword evidence="2 7" id="KW-0132">Cell division</keyword>
<evidence type="ECO:0000259" key="12">
    <source>
        <dbReference type="SMART" id="SM00865"/>
    </source>
</evidence>
<feature type="domain" description="Tubulin/FtsZ GTPase" evidence="11">
    <location>
        <begin position="10"/>
        <end position="202"/>
    </location>
</feature>
<dbReference type="PANTHER" id="PTHR30314:SF3">
    <property type="entry name" value="MITOCHONDRIAL DIVISION PROTEIN FSZA"/>
    <property type="match status" value="1"/>
</dbReference>
<evidence type="ECO:0000256" key="7">
    <source>
        <dbReference type="HAMAP-Rule" id="MF_00909"/>
    </source>
</evidence>
<evidence type="ECO:0000256" key="4">
    <source>
        <dbReference type="ARBA" id="ARBA00023134"/>
    </source>
</evidence>
<feature type="compositionally biased region" description="Basic and acidic residues" evidence="10">
    <location>
        <begin position="381"/>
        <end position="390"/>
    </location>
</feature>
<dbReference type="PROSITE" id="PS01135">
    <property type="entry name" value="FTSZ_2"/>
    <property type="match status" value="1"/>
</dbReference>
<dbReference type="PANTHER" id="PTHR30314">
    <property type="entry name" value="CELL DIVISION PROTEIN FTSZ-RELATED"/>
    <property type="match status" value="1"/>
</dbReference>
<dbReference type="Pfam" id="PF00091">
    <property type="entry name" value="Tubulin"/>
    <property type="match status" value="1"/>
</dbReference>
<dbReference type="NCBIfam" id="TIGR00065">
    <property type="entry name" value="ftsZ"/>
    <property type="match status" value="1"/>
</dbReference>
<dbReference type="CDD" id="cd02201">
    <property type="entry name" value="FtsZ_type1"/>
    <property type="match status" value="1"/>
</dbReference>
<dbReference type="InterPro" id="IPR003008">
    <property type="entry name" value="Tubulin_FtsZ_GTPase"/>
</dbReference>
<reference evidence="14" key="1">
    <citation type="journal article" date="2019" name="Int. J. Syst. Evol. Microbiol.">
        <title>The Global Catalogue of Microorganisms (GCM) 10K type strain sequencing project: providing services to taxonomists for standard genome sequencing and annotation.</title>
        <authorList>
            <consortium name="The Broad Institute Genomics Platform"/>
            <consortium name="The Broad Institute Genome Sequencing Center for Infectious Disease"/>
            <person name="Wu L."/>
            <person name="Ma J."/>
        </authorList>
    </citation>
    <scope>NUCLEOTIDE SEQUENCE [LARGE SCALE GENOMIC DNA]</scope>
    <source>
        <strain evidence="14">CCUG 53252</strain>
    </source>
</reference>
<feature type="binding site" evidence="7">
    <location>
        <position position="184"/>
    </location>
    <ligand>
        <name>GTP</name>
        <dbReference type="ChEBI" id="CHEBI:37565"/>
    </ligand>
</feature>
<feature type="compositionally biased region" description="Basic and acidic residues" evidence="10">
    <location>
        <begin position="397"/>
        <end position="411"/>
    </location>
</feature>
<comment type="subcellular location">
    <subcellularLocation>
        <location evidence="7">Cytoplasm</location>
    </subcellularLocation>
    <text evidence="7">Assembles at midcell at the inner surface of the cytoplasmic membrane.</text>
</comment>
<dbReference type="SUPFAM" id="SSF55307">
    <property type="entry name" value="Tubulin C-terminal domain-like"/>
    <property type="match status" value="1"/>
</dbReference>
<evidence type="ECO:0000313" key="13">
    <source>
        <dbReference type="EMBL" id="MFC3849695.1"/>
    </source>
</evidence>
<dbReference type="InterPro" id="IPR036525">
    <property type="entry name" value="Tubulin/FtsZ_GTPase_sf"/>
</dbReference>
<dbReference type="RefSeq" id="WP_048744552.1">
    <property type="nucleotide sequence ID" value="NZ_CP047211.1"/>
</dbReference>
<dbReference type="SMART" id="SM00865">
    <property type="entry name" value="Tubulin_C"/>
    <property type="match status" value="1"/>
</dbReference>
<evidence type="ECO:0000256" key="9">
    <source>
        <dbReference type="RuleBase" id="RU000631"/>
    </source>
</evidence>